<evidence type="ECO:0000256" key="11">
    <source>
        <dbReference type="ARBA" id="ARBA00022915"/>
    </source>
</evidence>
<comment type="catalytic activity">
    <reaction evidence="13 14">
        <text>L-aspartate + ATP = 4-phospho-L-aspartate + ADP</text>
        <dbReference type="Rhea" id="RHEA:23776"/>
        <dbReference type="ChEBI" id="CHEBI:29991"/>
        <dbReference type="ChEBI" id="CHEBI:30616"/>
        <dbReference type="ChEBI" id="CHEBI:57535"/>
        <dbReference type="ChEBI" id="CHEBI:456216"/>
        <dbReference type="EC" id="2.7.2.4"/>
    </reaction>
</comment>
<evidence type="ECO:0000259" key="16">
    <source>
        <dbReference type="Pfam" id="PF00696"/>
    </source>
</evidence>
<protein>
    <recommendedName>
        <fullName evidence="14">Aspartokinase</fullName>
        <ecNumber evidence="14">2.7.2.4</ecNumber>
    </recommendedName>
</protein>
<comment type="similarity">
    <text evidence="5 14">Belongs to the aspartokinase family.</text>
</comment>
<dbReference type="GO" id="GO:0009089">
    <property type="term" value="P:lysine biosynthetic process via diaminopimelate"/>
    <property type="evidence" value="ECO:0007669"/>
    <property type="project" value="UniProtKB-UniPathway"/>
</dbReference>
<dbReference type="GO" id="GO:0004072">
    <property type="term" value="F:aspartate kinase activity"/>
    <property type="evidence" value="ECO:0007669"/>
    <property type="project" value="UniProtKB-EC"/>
</dbReference>
<keyword evidence="7 14" id="KW-0808">Transferase</keyword>
<evidence type="ECO:0000256" key="14">
    <source>
        <dbReference type="RuleBase" id="RU003448"/>
    </source>
</evidence>
<evidence type="ECO:0000313" key="17">
    <source>
        <dbReference type="EMBL" id="EST53401.1"/>
    </source>
</evidence>
<keyword evidence="10" id="KW-0067">ATP-binding</keyword>
<dbReference type="GO" id="GO:0005524">
    <property type="term" value="F:ATP binding"/>
    <property type="evidence" value="ECO:0007669"/>
    <property type="project" value="UniProtKB-KW"/>
</dbReference>
<dbReference type="NCBIfam" id="TIGR00657">
    <property type="entry name" value="asp_kinases"/>
    <property type="match status" value="1"/>
</dbReference>
<dbReference type="Gene3D" id="3.40.1160.10">
    <property type="entry name" value="Acetylglutamate kinase-like"/>
    <property type="match status" value="1"/>
</dbReference>
<accession>V6M449</accession>
<evidence type="ECO:0000256" key="15">
    <source>
        <dbReference type="RuleBase" id="RU004249"/>
    </source>
</evidence>
<dbReference type="OrthoDB" id="9799110at2"/>
<keyword evidence="6 15" id="KW-0028">Amino-acid biosynthesis</keyword>
<keyword evidence="11" id="KW-0220">Diaminopimelate biosynthesis</keyword>
<comment type="pathway">
    <text evidence="3 15">Amino-acid biosynthesis; L-methionine biosynthesis via de novo pathway; L-homoserine from L-aspartate: step 1/3.</text>
</comment>
<evidence type="ECO:0000256" key="9">
    <source>
        <dbReference type="ARBA" id="ARBA00022777"/>
    </source>
</evidence>
<keyword evidence="9 14" id="KW-0418">Kinase</keyword>
<comment type="pathway">
    <text evidence="4 15">Amino-acid biosynthesis; L-threonine biosynthesis; L-threonine from L-aspartate: step 1/5.</text>
</comment>
<evidence type="ECO:0000256" key="4">
    <source>
        <dbReference type="ARBA" id="ARBA00005139"/>
    </source>
</evidence>
<gene>
    <name evidence="17" type="ORF">T458_21555</name>
</gene>
<comment type="caution">
    <text evidence="17">The sequence shown here is derived from an EMBL/GenBank/DDBJ whole genome shotgun (WGS) entry which is preliminary data.</text>
</comment>
<evidence type="ECO:0000256" key="12">
    <source>
        <dbReference type="ARBA" id="ARBA00023154"/>
    </source>
</evidence>
<proteinExistence type="inferred from homology"/>
<evidence type="ECO:0000256" key="10">
    <source>
        <dbReference type="ARBA" id="ARBA00022840"/>
    </source>
</evidence>
<dbReference type="GO" id="GO:0009088">
    <property type="term" value="P:threonine biosynthetic process"/>
    <property type="evidence" value="ECO:0007669"/>
    <property type="project" value="UniProtKB-UniPathway"/>
</dbReference>
<evidence type="ECO:0000256" key="8">
    <source>
        <dbReference type="ARBA" id="ARBA00022741"/>
    </source>
</evidence>
<evidence type="ECO:0000256" key="5">
    <source>
        <dbReference type="ARBA" id="ARBA00010122"/>
    </source>
</evidence>
<dbReference type="Proteomes" id="UP000017973">
    <property type="component" value="Unassembled WGS sequence"/>
</dbReference>
<organism evidence="17 18">
    <name type="scientific">Brevibacillus panacihumi W25</name>
    <dbReference type="NCBI Taxonomy" id="1408254"/>
    <lineage>
        <taxon>Bacteria</taxon>
        <taxon>Bacillati</taxon>
        <taxon>Bacillota</taxon>
        <taxon>Bacilli</taxon>
        <taxon>Bacillales</taxon>
        <taxon>Paenibacillaceae</taxon>
        <taxon>Brevibacillus</taxon>
    </lineage>
</organism>
<dbReference type="InterPro" id="IPR001048">
    <property type="entry name" value="Asp/Glu/Uridylate_kinase"/>
</dbReference>
<dbReference type="UniPathway" id="UPA00034">
    <property type="reaction ID" value="UER00015"/>
</dbReference>
<dbReference type="UniPathway" id="UPA00050">
    <property type="reaction ID" value="UER00461"/>
</dbReference>
<comment type="function">
    <text evidence="1">Catalyzes the phosphorylation of the beta-carboxyl group of aspartic acid with ATP to yield 4-phospho-L-aspartate, which is involved in the branched biosynthetic pathway leading to the biosynthesis of amino acids threonine, isoleucine and methionine.</text>
</comment>
<dbReference type="InterPro" id="IPR018042">
    <property type="entry name" value="Aspartate_kinase_CS"/>
</dbReference>
<dbReference type="eggNOG" id="COG0527">
    <property type="taxonomic scope" value="Bacteria"/>
</dbReference>
<dbReference type="InterPro" id="IPR036393">
    <property type="entry name" value="AceGlu_kinase-like_sf"/>
</dbReference>
<reference evidence="17 18" key="1">
    <citation type="journal article" date="2014" name="Genome Announc.">
        <title>Draft Genome Sequence of Brevibacillus panacihumi Strain W25, a Halotolerant Hydrocarbon-Degrading Bacterium.</title>
        <authorList>
            <person name="Wang X."/>
            <person name="Jin D."/>
            <person name="Zhou L."/>
            <person name="Wu L."/>
            <person name="An W."/>
            <person name="Chen Y."/>
            <person name="Zhao L."/>
        </authorList>
    </citation>
    <scope>NUCLEOTIDE SEQUENCE [LARGE SCALE GENOMIC DNA]</scope>
    <source>
        <strain evidence="17 18">W25</strain>
    </source>
</reference>
<dbReference type="PANTHER" id="PTHR21499:SF3">
    <property type="entry name" value="ASPARTOKINASE"/>
    <property type="match status" value="1"/>
</dbReference>
<dbReference type="Pfam" id="PF00696">
    <property type="entry name" value="AA_kinase"/>
    <property type="match status" value="1"/>
</dbReference>
<dbReference type="PANTHER" id="PTHR21499">
    <property type="entry name" value="ASPARTATE KINASE"/>
    <property type="match status" value="1"/>
</dbReference>
<dbReference type="EMBL" id="AYJU01000017">
    <property type="protein sequence ID" value="EST53401.1"/>
    <property type="molecule type" value="Genomic_DNA"/>
</dbReference>
<feature type="domain" description="Aspartate/glutamate/uridylate kinase" evidence="16">
    <location>
        <begin position="3"/>
        <end position="230"/>
    </location>
</feature>
<dbReference type="CDD" id="cd04261">
    <property type="entry name" value="AAK_AKii-LysC-BS"/>
    <property type="match status" value="1"/>
</dbReference>
<name>V6M449_9BACL</name>
<keyword evidence="12" id="KW-0457">Lysine biosynthesis</keyword>
<dbReference type="EC" id="2.7.2.4" evidence="14"/>
<evidence type="ECO:0000256" key="2">
    <source>
        <dbReference type="ARBA" id="ARBA00004766"/>
    </source>
</evidence>
<dbReference type="PROSITE" id="PS00324">
    <property type="entry name" value="ASPARTOKINASE"/>
    <property type="match status" value="1"/>
</dbReference>
<evidence type="ECO:0000313" key="18">
    <source>
        <dbReference type="Proteomes" id="UP000017973"/>
    </source>
</evidence>
<dbReference type="UniPathway" id="UPA00051">
    <property type="reaction ID" value="UER00462"/>
</dbReference>
<dbReference type="HOGENOM" id="CLU_009116_3_0_9"/>
<dbReference type="NCBIfam" id="NF005155">
    <property type="entry name" value="PRK06635.1-4"/>
    <property type="match status" value="1"/>
</dbReference>
<dbReference type="InterPro" id="IPR001341">
    <property type="entry name" value="Asp_kinase"/>
</dbReference>
<comment type="pathway">
    <text evidence="2 15">Amino-acid biosynthesis; L-lysine biosynthesis via DAP pathway; (S)-tetrahydrodipicolinate from L-aspartate: step 1/4.</text>
</comment>
<dbReference type="GO" id="GO:0019877">
    <property type="term" value="P:diaminopimelate biosynthetic process"/>
    <property type="evidence" value="ECO:0007669"/>
    <property type="project" value="UniProtKB-KW"/>
</dbReference>
<evidence type="ECO:0000256" key="7">
    <source>
        <dbReference type="ARBA" id="ARBA00022679"/>
    </source>
</evidence>
<dbReference type="SUPFAM" id="SSF53633">
    <property type="entry name" value="Carbamate kinase-like"/>
    <property type="match status" value="1"/>
</dbReference>
<dbReference type="InterPro" id="IPR041740">
    <property type="entry name" value="AKii-LysC-BS"/>
</dbReference>
<evidence type="ECO:0000256" key="1">
    <source>
        <dbReference type="ARBA" id="ARBA00003121"/>
    </source>
</evidence>
<dbReference type="AlphaFoldDB" id="V6M449"/>
<dbReference type="FunFam" id="3.40.1160.10:FF:000002">
    <property type="entry name" value="Aspartokinase"/>
    <property type="match status" value="1"/>
</dbReference>
<sequence length="334" mass="36065">MALVVQKYGGTSVASVDRIRKVADRIILARQTHQRLVVVLSAMGNTTNKLKELAEQIAEKPADREWDMLASTGEQVSIALLAMALRQKGCEAVSLTGWQAGITTQAKHTDARIQSVDPSPIHKHLDAGKVVIVAGYQGISEQGEITTLGRGGSDTSAVALAAALQAELCEILTDVDGVYTADPRLVPAAQKFSWISAEQMLLLSRMGAAVLHARCVEHARKHQVPLVVRSSFSTEEGTRVGGEPSTGSDRPRLALAHREELGGYRVAIAGESPLSTWELLPVLRRLPHANSWKKNEEGCLYTHVHPSALKNVLRVVHTALGLDEKIIQTKAVTP</sequence>
<dbReference type="RefSeq" id="WP_023558099.1">
    <property type="nucleotide sequence ID" value="NZ_KI629785.1"/>
</dbReference>
<evidence type="ECO:0000256" key="13">
    <source>
        <dbReference type="ARBA" id="ARBA00047872"/>
    </source>
</evidence>
<evidence type="ECO:0000256" key="3">
    <source>
        <dbReference type="ARBA" id="ARBA00004986"/>
    </source>
</evidence>
<dbReference type="GO" id="GO:0009090">
    <property type="term" value="P:homoserine biosynthetic process"/>
    <property type="evidence" value="ECO:0007669"/>
    <property type="project" value="TreeGrafter"/>
</dbReference>
<keyword evidence="8" id="KW-0547">Nucleotide-binding</keyword>
<dbReference type="STRING" id="1408254.T458_21555"/>
<evidence type="ECO:0000256" key="6">
    <source>
        <dbReference type="ARBA" id="ARBA00022605"/>
    </source>
</evidence>
<dbReference type="PATRIC" id="fig|1408254.3.peg.4232"/>
<keyword evidence="18" id="KW-1185">Reference proteome</keyword>
<dbReference type="GO" id="GO:0005829">
    <property type="term" value="C:cytosol"/>
    <property type="evidence" value="ECO:0007669"/>
    <property type="project" value="TreeGrafter"/>
</dbReference>